<keyword evidence="2" id="KW-0812">Transmembrane</keyword>
<evidence type="ECO:0000256" key="2">
    <source>
        <dbReference type="SAM" id="Phobius"/>
    </source>
</evidence>
<dbReference type="OrthoDB" id="3065412at2759"/>
<evidence type="ECO:0000313" key="4">
    <source>
        <dbReference type="Proteomes" id="UP000799291"/>
    </source>
</evidence>
<proteinExistence type="predicted"/>
<reference evidence="3" key="1">
    <citation type="journal article" date="2020" name="Stud. Mycol.">
        <title>101 Dothideomycetes genomes: a test case for predicting lifestyles and emergence of pathogens.</title>
        <authorList>
            <person name="Haridas S."/>
            <person name="Albert R."/>
            <person name="Binder M."/>
            <person name="Bloem J."/>
            <person name="Labutti K."/>
            <person name="Salamov A."/>
            <person name="Andreopoulos B."/>
            <person name="Baker S."/>
            <person name="Barry K."/>
            <person name="Bills G."/>
            <person name="Bluhm B."/>
            <person name="Cannon C."/>
            <person name="Castanera R."/>
            <person name="Culley D."/>
            <person name="Daum C."/>
            <person name="Ezra D."/>
            <person name="Gonzalez J."/>
            <person name="Henrissat B."/>
            <person name="Kuo A."/>
            <person name="Liang C."/>
            <person name="Lipzen A."/>
            <person name="Lutzoni F."/>
            <person name="Magnuson J."/>
            <person name="Mondo S."/>
            <person name="Nolan M."/>
            <person name="Ohm R."/>
            <person name="Pangilinan J."/>
            <person name="Park H.-J."/>
            <person name="Ramirez L."/>
            <person name="Alfaro M."/>
            <person name="Sun H."/>
            <person name="Tritt A."/>
            <person name="Yoshinaga Y."/>
            <person name="Zwiers L.-H."/>
            <person name="Turgeon B."/>
            <person name="Goodwin S."/>
            <person name="Spatafora J."/>
            <person name="Crous P."/>
            <person name="Grigoriev I."/>
        </authorList>
    </citation>
    <scope>NUCLEOTIDE SEQUENCE</scope>
    <source>
        <strain evidence="3">CBS 122367</strain>
    </source>
</reference>
<protein>
    <submittedName>
        <fullName evidence="3">Uncharacterized protein</fullName>
    </submittedName>
</protein>
<keyword evidence="2" id="KW-1133">Transmembrane helix</keyword>
<evidence type="ECO:0000313" key="3">
    <source>
        <dbReference type="EMBL" id="KAF2679254.1"/>
    </source>
</evidence>
<keyword evidence="2" id="KW-0472">Membrane</keyword>
<name>A0A6G1ILX7_9PLEO</name>
<organism evidence="3 4">
    <name type="scientific">Lentithecium fluviatile CBS 122367</name>
    <dbReference type="NCBI Taxonomy" id="1168545"/>
    <lineage>
        <taxon>Eukaryota</taxon>
        <taxon>Fungi</taxon>
        <taxon>Dikarya</taxon>
        <taxon>Ascomycota</taxon>
        <taxon>Pezizomycotina</taxon>
        <taxon>Dothideomycetes</taxon>
        <taxon>Pleosporomycetidae</taxon>
        <taxon>Pleosporales</taxon>
        <taxon>Massarineae</taxon>
        <taxon>Lentitheciaceae</taxon>
        <taxon>Lentithecium</taxon>
    </lineage>
</organism>
<dbReference type="EMBL" id="MU005605">
    <property type="protein sequence ID" value="KAF2679254.1"/>
    <property type="molecule type" value="Genomic_DNA"/>
</dbReference>
<gene>
    <name evidence="3" type="ORF">K458DRAFT_490729</name>
</gene>
<keyword evidence="4" id="KW-1185">Reference proteome</keyword>
<evidence type="ECO:0000256" key="1">
    <source>
        <dbReference type="SAM" id="MobiDB-lite"/>
    </source>
</evidence>
<sequence>MPAAAKRDHITVKPRWPAVPYPMINGTAEGTTTTSKATLPEEIKQTPSIIPEPVYETVSVVPASDLPPSPTHAPVPQYIGSTAKLLQGYCTEPAYTILDGPTAIWMPVVGCISSRTDCCPTPTTDGGAADPTRTGQSGGSGGGGSGGGGSGGGGSGGSGVAGGAQFPRSMLPSQGALTGCPQDYHTVGGTACCPSSYWLWSTSLGGQIPCYSSLAKNLDAPPIPDTLVDGGRLTTATITGSDGVGTPTTTIPKLTMSQKPTLAILNIAYSMQYPLVEEPKPALSKPAKIGVGVGGSLAGVALVALLWFVIRKFLAHKRTKGELSAARQTNMEERFGSSVPDRSRVAHHGGKAYTGVATTAVNY</sequence>
<accession>A0A6G1ILX7</accession>
<dbReference type="Proteomes" id="UP000799291">
    <property type="component" value="Unassembled WGS sequence"/>
</dbReference>
<dbReference type="AlphaFoldDB" id="A0A6G1ILX7"/>
<feature type="compositionally biased region" description="Gly residues" evidence="1">
    <location>
        <begin position="136"/>
        <end position="162"/>
    </location>
</feature>
<feature type="transmembrane region" description="Helical" evidence="2">
    <location>
        <begin position="289"/>
        <end position="310"/>
    </location>
</feature>
<feature type="region of interest" description="Disordered" evidence="1">
    <location>
        <begin position="122"/>
        <end position="168"/>
    </location>
</feature>